<proteinExistence type="predicted"/>
<feature type="transmembrane region" description="Helical" evidence="1">
    <location>
        <begin position="106"/>
        <end position="128"/>
    </location>
</feature>
<dbReference type="RefSeq" id="WP_252916832.1">
    <property type="nucleotide sequence ID" value="NZ_JAAAML010000003.1"/>
</dbReference>
<evidence type="ECO:0000313" key="3">
    <source>
        <dbReference type="Proteomes" id="UP001320715"/>
    </source>
</evidence>
<dbReference type="InterPro" id="IPR010889">
    <property type="entry name" value="DUF1515"/>
</dbReference>
<dbReference type="Gene3D" id="1.10.287.950">
    <property type="entry name" value="Methyl-accepting chemotaxis protein"/>
    <property type="match status" value="1"/>
</dbReference>
<dbReference type="EMBL" id="JAAAML010000003">
    <property type="protein sequence ID" value="MCO6410115.1"/>
    <property type="molecule type" value="Genomic_DNA"/>
</dbReference>
<evidence type="ECO:0000256" key="1">
    <source>
        <dbReference type="SAM" id="Phobius"/>
    </source>
</evidence>
<protein>
    <submittedName>
        <fullName evidence="2">DUF1515 domain-containing protein</fullName>
    </submittedName>
</protein>
<gene>
    <name evidence="2" type="ORF">GTW23_18170</name>
</gene>
<keyword evidence="1" id="KW-0812">Transmembrane</keyword>
<accession>A0ABT1CV92</accession>
<comment type="caution">
    <text evidence="2">The sequence shown here is derived from an EMBL/GenBank/DDBJ whole genome shotgun (WGS) entry which is preliminary data.</text>
</comment>
<sequence>MTTTSLNEIYKSIGELTGAVKSLGKTIEENEKRNVDAIKAANESRANVHKRLDEITATAADLSTRTSHLESGIAALTGEMGDMRSVTDDVKAMREQARGAGTLGQWLLKFGGWLLGAVATLASLYTYLTGRPPP</sequence>
<reference evidence="2 3" key="1">
    <citation type="submission" date="2020-01" db="EMBL/GenBank/DDBJ databases">
        <title>Genomes of bacteria type strains.</title>
        <authorList>
            <person name="Chen J."/>
            <person name="Zhu S."/>
            <person name="Yang J."/>
        </authorList>
    </citation>
    <scope>NUCLEOTIDE SEQUENCE [LARGE SCALE GENOMIC DNA]</scope>
    <source>
        <strain evidence="2 3">DSM 16655</strain>
    </source>
</reference>
<keyword evidence="1" id="KW-1133">Transmembrane helix</keyword>
<evidence type="ECO:0000313" key="2">
    <source>
        <dbReference type="EMBL" id="MCO6410115.1"/>
    </source>
</evidence>
<dbReference type="Proteomes" id="UP001320715">
    <property type="component" value="Unassembled WGS sequence"/>
</dbReference>
<name>A0ABT1CV92_9HYPH</name>
<organism evidence="2 3">
    <name type="scientific">Hoeflea alexandrii</name>
    <dbReference type="NCBI Taxonomy" id="288436"/>
    <lineage>
        <taxon>Bacteria</taxon>
        <taxon>Pseudomonadati</taxon>
        <taxon>Pseudomonadota</taxon>
        <taxon>Alphaproteobacteria</taxon>
        <taxon>Hyphomicrobiales</taxon>
        <taxon>Rhizobiaceae</taxon>
        <taxon>Hoeflea</taxon>
    </lineage>
</organism>
<dbReference type="Pfam" id="PF07439">
    <property type="entry name" value="DUF1515"/>
    <property type="match status" value="1"/>
</dbReference>
<keyword evidence="3" id="KW-1185">Reference proteome</keyword>
<keyword evidence="1" id="KW-0472">Membrane</keyword>